<name>A0A9D4KN20_DREPO</name>
<proteinExistence type="predicted"/>
<dbReference type="AlphaFoldDB" id="A0A9D4KN20"/>
<evidence type="ECO:0000313" key="2">
    <source>
        <dbReference type="Proteomes" id="UP000828390"/>
    </source>
</evidence>
<dbReference type="EMBL" id="JAIWYP010000004">
    <property type="protein sequence ID" value="KAH3842262.1"/>
    <property type="molecule type" value="Genomic_DNA"/>
</dbReference>
<reference evidence="1" key="2">
    <citation type="submission" date="2020-11" db="EMBL/GenBank/DDBJ databases">
        <authorList>
            <person name="McCartney M.A."/>
            <person name="Auch B."/>
            <person name="Kono T."/>
            <person name="Mallez S."/>
            <person name="Becker A."/>
            <person name="Gohl D.M."/>
            <person name="Silverstein K.A.T."/>
            <person name="Koren S."/>
            <person name="Bechman K.B."/>
            <person name="Herman A."/>
            <person name="Abrahante J.E."/>
            <person name="Garbe J."/>
        </authorList>
    </citation>
    <scope>NUCLEOTIDE SEQUENCE</scope>
    <source>
        <strain evidence="1">Duluth1</strain>
        <tissue evidence="1">Whole animal</tissue>
    </source>
</reference>
<organism evidence="1 2">
    <name type="scientific">Dreissena polymorpha</name>
    <name type="common">Zebra mussel</name>
    <name type="synonym">Mytilus polymorpha</name>
    <dbReference type="NCBI Taxonomy" id="45954"/>
    <lineage>
        <taxon>Eukaryota</taxon>
        <taxon>Metazoa</taxon>
        <taxon>Spiralia</taxon>
        <taxon>Lophotrochozoa</taxon>
        <taxon>Mollusca</taxon>
        <taxon>Bivalvia</taxon>
        <taxon>Autobranchia</taxon>
        <taxon>Heteroconchia</taxon>
        <taxon>Euheterodonta</taxon>
        <taxon>Imparidentia</taxon>
        <taxon>Neoheterodontei</taxon>
        <taxon>Myida</taxon>
        <taxon>Dreissenoidea</taxon>
        <taxon>Dreissenidae</taxon>
        <taxon>Dreissena</taxon>
    </lineage>
</organism>
<keyword evidence="2" id="KW-1185">Reference proteome</keyword>
<gene>
    <name evidence="1" type="ORF">DPMN_115759</name>
</gene>
<evidence type="ECO:0000313" key="1">
    <source>
        <dbReference type="EMBL" id="KAH3842262.1"/>
    </source>
</evidence>
<accession>A0A9D4KN20</accession>
<protein>
    <submittedName>
        <fullName evidence="1">Uncharacterized protein</fullName>
    </submittedName>
</protein>
<dbReference type="Proteomes" id="UP000828390">
    <property type="component" value="Unassembled WGS sequence"/>
</dbReference>
<sequence length="84" mass="9658">MCLTCATQEEVRIVVCSGYVELDLAASKRLTMCWIWANARLIYATYKSSRKRKSLLSIPTTLCIYIYHKYLKVGRFSDSNDALL</sequence>
<reference evidence="1" key="1">
    <citation type="journal article" date="2019" name="bioRxiv">
        <title>The Genome of the Zebra Mussel, Dreissena polymorpha: A Resource for Invasive Species Research.</title>
        <authorList>
            <person name="McCartney M.A."/>
            <person name="Auch B."/>
            <person name="Kono T."/>
            <person name="Mallez S."/>
            <person name="Zhang Y."/>
            <person name="Obille A."/>
            <person name="Becker A."/>
            <person name="Abrahante J.E."/>
            <person name="Garbe J."/>
            <person name="Badalamenti J.P."/>
            <person name="Herman A."/>
            <person name="Mangelson H."/>
            <person name="Liachko I."/>
            <person name="Sullivan S."/>
            <person name="Sone E.D."/>
            <person name="Koren S."/>
            <person name="Silverstein K.A.T."/>
            <person name="Beckman K.B."/>
            <person name="Gohl D.M."/>
        </authorList>
    </citation>
    <scope>NUCLEOTIDE SEQUENCE</scope>
    <source>
        <strain evidence="1">Duluth1</strain>
        <tissue evidence="1">Whole animal</tissue>
    </source>
</reference>
<comment type="caution">
    <text evidence="1">The sequence shown here is derived from an EMBL/GenBank/DDBJ whole genome shotgun (WGS) entry which is preliminary data.</text>
</comment>